<dbReference type="InterPro" id="IPR053023">
    <property type="entry name" value="FLAP_modulator"/>
</dbReference>
<evidence type="ECO:0000313" key="1">
    <source>
        <dbReference type="EMBL" id="KAF2284196.1"/>
    </source>
</evidence>
<proteinExistence type="predicted"/>
<organism evidence="1 2">
    <name type="scientific">Hevea brasiliensis</name>
    <name type="common">Para rubber tree</name>
    <name type="synonym">Siphonia brasiliensis</name>
    <dbReference type="NCBI Taxonomy" id="3981"/>
    <lineage>
        <taxon>Eukaryota</taxon>
        <taxon>Viridiplantae</taxon>
        <taxon>Streptophyta</taxon>
        <taxon>Embryophyta</taxon>
        <taxon>Tracheophyta</taxon>
        <taxon>Spermatophyta</taxon>
        <taxon>Magnoliopsida</taxon>
        <taxon>eudicotyledons</taxon>
        <taxon>Gunneridae</taxon>
        <taxon>Pentapetalae</taxon>
        <taxon>rosids</taxon>
        <taxon>fabids</taxon>
        <taxon>Malpighiales</taxon>
        <taxon>Euphorbiaceae</taxon>
        <taxon>Crotonoideae</taxon>
        <taxon>Micrandreae</taxon>
        <taxon>Hevea</taxon>
    </lineage>
</organism>
<dbReference type="PANTHER" id="PTHR33975:SF8">
    <property type="match status" value="1"/>
</dbReference>
<gene>
    <name evidence="1" type="ORF">GH714_019875</name>
</gene>
<dbReference type="AlphaFoldDB" id="A0A6A6K7Y4"/>
<comment type="caution">
    <text evidence="1">The sequence shown here is derived from an EMBL/GenBank/DDBJ whole genome shotgun (WGS) entry which is preliminary data.</text>
</comment>
<sequence length="113" mass="13224">MEWKWSDDDLIERFNQLSRQERAKFNIELLRNFNNVDLHYTVVTILMAIKSVPKVPAIRSTNDVKEILQCLKTIDNCKILALEVLWTPQDENDTLSEQELLTNYPSLRSITTS</sequence>
<reference evidence="1 2" key="1">
    <citation type="journal article" date="2020" name="Mol. Plant">
        <title>The Chromosome-Based Rubber Tree Genome Provides New Insights into Spurge Genome Evolution and Rubber Biosynthesis.</title>
        <authorList>
            <person name="Liu J."/>
            <person name="Shi C."/>
            <person name="Shi C.C."/>
            <person name="Li W."/>
            <person name="Zhang Q.J."/>
            <person name="Zhang Y."/>
            <person name="Li K."/>
            <person name="Lu H.F."/>
            <person name="Shi C."/>
            <person name="Zhu S.T."/>
            <person name="Xiao Z.Y."/>
            <person name="Nan H."/>
            <person name="Yue Y."/>
            <person name="Zhu X.G."/>
            <person name="Wu Y."/>
            <person name="Hong X.N."/>
            <person name="Fan G.Y."/>
            <person name="Tong Y."/>
            <person name="Zhang D."/>
            <person name="Mao C.L."/>
            <person name="Liu Y.L."/>
            <person name="Hao S.J."/>
            <person name="Liu W.Q."/>
            <person name="Lv M.Q."/>
            <person name="Zhang H.B."/>
            <person name="Liu Y."/>
            <person name="Hu-Tang G.R."/>
            <person name="Wang J.P."/>
            <person name="Wang J.H."/>
            <person name="Sun Y.H."/>
            <person name="Ni S.B."/>
            <person name="Chen W.B."/>
            <person name="Zhang X.C."/>
            <person name="Jiao Y.N."/>
            <person name="Eichler E.E."/>
            <person name="Li G.H."/>
            <person name="Liu X."/>
            <person name="Gao L.Z."/>
        </authorList>
    </citation>
    <scope>NUCLEOTIDE SEQUENCE [LARGE SCALE GENOMIC DNA]</scope>
    <source>
        <strain evidence="2">cv. GT1</strain>
        <tissue evidence="1">Leaf</tissue>
    </source>
</reference>
<evidence type="ECO:0000313" key="2">
    <source>
        <dbReference type="Proteomes" id="UP000467840"/>
    </source>
</evidence>
<accession>A0A6A6K7Y4</accession>
<protein>
    <submittedName>
        <fullName evidence="1">Uncharacterized protein</fullName>
    </submittedName>
</protein>
<dbReference type="Pfam" id="PF07466">
    <property type="entry name" value="DUF1517"/>
    <property type="match status" value="1"/>
</dbReference>
<dbReference type="Proteomes" id="UP000467840">
    <property type="component" value="Chromosome 12"/>
</dbReference>
<dbReference type="InterPro" id="IPR010903">
    <property type="entry name" value="DUF1517"/>
</dbReference>
<dbReference type="GO" id="GO:0009507">
    <property type="term" value="C:chloroplast"/>
    <property type="evidence" value="ECO:0007669"/>
    <property type="project" value="TreeGrafter"/>
</dbReference>
<dbReference type="PANTHER" id="PTHR33975">
    <property type="entry name" value="MYELIN-ASSOCIATED OLIGODENDROCYTE BASIC PROTEIN"/>
    <property type="match status" value="1"/>
</dbReference>
<dbReference type="EMBL" id="JAAGAX010000018">
    <property type="protein sequence ID" value="KAF2284196.1"/>
    <property type="molecule type" value="Genomic_DNA"/>
</dbReference>
<keyword evidence="2" id="KW-1185">Reference proteome</keyword>
<name>A0A6A6K7Y4_HEVBR</name>